<evidence type="ECO:0000313" key="8">
    <source>
        <dbReference type="Proteomes" id="UP001469365"/>
    </source>
</evidence>
<dbReference type="Gene3D" id="3.30.930.10">
    <property type="entry name" value="Bira Bifunctional Protein, Domain 2"/>
    <property type="match status" value="1"/>
</dbReference>
<dbReference type="RefSeq" id="WP_341414412.1">
    <property type="nucleotide sequence ID" value="NZ_JBBPCC010000002.1"/>
</dbReference>
<comment type="caution">
    <text evidence="5">Lacks conserved residue(s) required for the propagation of feature annotation.</text>
</comment>
<comment type="function">
    <text evidence="5">Acts both as a biotin--[acetyl-CoA-carboxylase] ligase and a repressor.</text>
</comment>
<dbReference type="InterPro" id="IPR036390">
    <property type="entry name" value="WH_DNA-bd_sf"/>
</dbReference>
<sequence length="323" mass="35381">MSERLIELFEQSDGGFVSGEHLSGVMGISRTAIWKQIERLKQQGYLFEAVPRKGYRLLSAPEKFPIAEFLSALQTERFGRQIKYSEEVESTQLVIQQLVQAGAEEGALALAELQTAGRGRLGRVWHSPKGKGLWFSVLLKPEWLNLADTPQLTLLTAVAVCRAIRAVTSLDVGIKWPNDLLVGGKKIGGILLEASVENGSLRHVIAGIGISVNLAPEDYPAELLEKATSLSIAAGTKIDRAALLNRILTELEQVYALYRTEGFAPVKLLWEALTVSLGRRISSTTAQGPIEGFAERIDDHGALSLRMDDGSVRILYSGDIDFR</sequence>
<evidence type="ECO:0000256" key="4">
    <source>
        <dbReference type="ARBA" id="ARBA00023267"/>
    </source>
</evidence>
<organism evidence="7 8">
    <name type="scientific">Paenibacillus filicis</name>
    <dbReference type="NCBI Taxonomy" id="669464"/>
    <lineage>
        <taxon>Bacteria</taxon>
        <taxon>Bacillati</taxon>
        <taxon>Bacillota</taxon>
        <taxon>Bacilli</taxon>
        <taxon>Bacillales</taxon>
        <taxon>Paenibacillaceae</taxon>
        <taxon>Paenibacillus</taxon>
    </lineage>
</organism>
<keyword evidence="5" id="KW-0805">Transcription regulation</keyword>
<accession>A0ABU9DHZ1</accession>
<evidence type="ECO:0000256" key="2">
    <source>
        <dbReference type="ARBA" id="ARBA00022741"/>
    </source>
</evidence>
<dbReference type="Proteomes" id="UP001469365">
    <property type="component" value="Unassembled WGS sequence"/>
</dbReference>
<keyword evidence="2 5" id="KW-0547">Nucleotide-binding</keyword>
<keyword evidence="3 5" id="KW-0067">ATP-binding</keyword>
<evidence type="ECO:0000256" key="5">
    <source>
        <dbReference type="HAMAP-Rule" id="MF_00978"/>
    </source>
</evidence>
<dbReference type="Gene3D" id="1.10.10.10">
    <property type="entry name" value="Winged helix-like DNA-binding domain superfamily/Winged helix DNA-binding domain"/>
    <property type="match status" value="1"/>
</dbReference>
<keyword evidence="5" id="KW-0804">Transcription</keyword>
<dbReference type="InterPro" id="IPR030855">
    <property type="entry name" value="Bifunct_BirA"/>
</dbReference>
<dbReference type="PROSITE" id="PS51733">
    <property type="entry name" value="BPL_LPL_CATALYTIC"/>
    <property type="match status" value="1"/>
</dbReference>
<dbReference type="SUPFAM" id="SSF50037">
    <property type="entry name" value="C-terminal domain of transcriptional repressors"/>
    <property type="match status" value="1"/>
</dbReference>
<dbReference type="InterPro" id="IPR003142">
    <property type="entry name" value="BPL_C"/>
</dbReference>
<dbReference type="InterPro" id="IPR013196">
    <property type="entry name" value="HTH_11"/>
</dbReference>
<feature type="domain" description="BPL/LPL catalytic" evidence="6">
    <location>
        <begin position="67"/>
        <end position="259"/>
    </location>
</feature>
<dbReference type="SUPFAM" id="SSF46785">
    <property type="entry name" value="Winged helix' DNA-binding domain"/>
    <property type="match status" value="1"/>
</dbReference>
<dbReference type="SUPFAM" id="SSF55681">
    <property type="entry name" value="Class II aaRS and biotin synthetases"/>
    <property type="match status" value="1"/>
</dbReference>
<feature type="binding site" evidence="5">
    <location>
        <position position="186"/>
    </location>
    <ligand>
        <name>biotin</name>
        <dbReference type="ChEBI" id="CHEBI:57586"/>
    </ligand>
</feature>
<dbReference type="NCBIfam" id="TIGR00121">
    <property type="entry name" value="birA_ligase"/>
    <property type="match status" value="1"/>
</dbReference>
<evidence type="ECO:0000259" key="6">
    <source>
        <dbReference type="PROSITE" id="PS51733"/>
    </source>
</evidence>
<dbReference type="HAMAP" id="MF_00978">
    <property type="entry name" value="Bifunct_BirA"/>
    <property type="match status" value="1"/>
</dbReference>
<evidence type="ECO:0000313" key="7">
    <source>
        <dbReference type="EMBL" id="MEK8127363.1"/>
    </source>
</evidence>
<dbReference type="EMBL" id="JBBPCC010000002">
    <property type="protein sequence ID" value="MEK8127363.1"/>
    <property type="molecule type" value="Genomic_DNA"/>
</dbReference>
<dbReference type="InterPro" id="IPR004143">
    <property type="entry name" value="BPL_LPL_catalytic"/>
</dbReference>
<dbReference type="Gene3D" id="2.30.30.100">
    <property type="match status" value="1"/>
</dbReference>
<dbReference type="InterPro" id="IPR008988">
    <property type="entry name" value="Transcriptional_repressor_C"/>
</dbReference>
<dbReference type="PANTHER" id="PTHR12835">
    <property type="entry name" value="BIOTIN PROTEIN LIGASE"/>
    <property type="match status" value="1"/>
</dbReference>
<keyword evidence="1 5" id="KW-0436">Ligase</keyword>
<keyword evidence="4 5" id="KW-0092">Biotin</keyword>
<dbReference type="Pfam" id="PF02237">
    <property type="entry name" value="BPL_C"/>
    <property type="match status" value="1"/>
</dbReference>
<dbReference type="InterPro" id="IPR004408">
    <property type="entry name" value="Biotin_CoA_COase_ligase"/>
</dbReference>
<feature type="DNA-binding region" description="H-T-H motif" evidence="5">
    <location>
        <begin position="19"/>
        <end position="38"/>
    </location>
</feature>
<proteinExistence type="inferred from homology"/>
<comment type="caution">
    <text evidence="7">The sequence shown here is derived from an EMBL/GenBank/DDBJ whole genome shotgun (WGS) entry which is preliminary data.</text>
</comment>
<reference evidence="7 8" key="1">
    <citation type="submission" date="2024-04" db="EMBL/GenBank/DDBJ databases">
        <title>draft genome sequnece of Paenibacillus filicis.</title>
        <authorList>
            <person name="Kim D.-U."/>
        </authorList>
    </citation>
    <scope>NUCLEOTIDE SEQUENCE [LARGE SCALE GENOMIC DNA]</scope>
    <source>
        <strain evidence="7 8">KACC14197</strain>
    </source>
</reference>
<evidence type="ECO:0000256" key="3">
    <source>
        <dbReference type="ARBA" id="ARBA00022840"/>
    </source>
</evidence>
<dbReference type="InterPro" id="IPR036388">
    <property type="entry name" value="WH-like_DNA-bd_sf"/>
</dbReference>
<feature type="binding site" evidence="5">
    <location>
        <begin position="118"/>
        <end position="120"/>
    </location>
    <ligand>
        <name>biotin</name>
        <dbReference type="ChEBI" id="CHEBI:57586"/>
    </ligand>
</feature>
<feature type="binding site" evidence="5">
    <location>
        <position position="114"/>
    </location>
    <ligand>
        <name>biotin</name>
        <dbReference type="ChEBI" id="CHEBI:57586"/>
    </ligand>
</feature>
<comment type="similarity">
    <text evidence="5">Belongs to the biotin--protein ligase family.</text>
</comment>
<dbReference type="GO" id="GO:0004077">
    <property type="term" value="F:biotin--[biotin carboxyl-carrier protein] ligase activity"/>
    <property type="evidence" value="ECO:0007669"/>
    <property type="project" value="UniProtKB-EC"/>
</dbReference>
<dbReference type="EC" id="6.3.4.15" evidence="5"/>
<dbReference type="CDD" id="cd16442">
    <property type="entry name" value="BPL"/>
    <property type="match status" value="1"/>
</dbReference>
<evidence type="ECO:0000256" key="1">
    <source>
        <dbReference type="ARBA" id="ARBA00022598"/>
    </source>
</evidence>
<dbReference type="Pfam" id="PF08279">
    <property type="entry name" value="HTH_11"/>
    <property type="match status" value="1"/>
</dbReference>
<name>A0ABU9DHZ1_9BACL</name>
<dbReference type="InterPro" id="IPR045864">
    <property type="entry name" value="aa-tRNA-synth_II/BPL/LPL"/>
</dbReference>
<keyword evidence="8" id="KW-1185">Reference proteome</keyword>
<keyword evidence="5" id="KW-0238">DNA-binding</keyword>
<dbReference type="Pfam" id="PF03099">
    <property type="entry name" value="BPL_LplA_LipB"/>
    <property type="match status" value="1"/>
</dbReference>
<dbReference type="PANTHER" id="PTHR12835:SF5">
    <property type="entry name" value="BIOTIN--PROTEIN LIGASE"/>
    <property type="match status" value="1"/>
</dbReference>
<gene>
    <name evidence="5" type="primary">birA</name>
    <name evidence="7" type="ORF">WMW72_05485</name>
</gene>
<keyword evidence="5" id="KW-0678">Repressor</keyword>
<comment type="catalytic activity">
    <reaction evidence="5">
        <text>biotin + L-lysyl-[protein] + ATP = N(6)-biotinyl-L-lysyl-[protein] + AMP + diphosphate + H(+)</text>
        <dbReference type="Rhea" id="RHEA:11756"/>
        <dbReference type="Rhea" id="RHEA-COMP:9752"/>
        <dbReference type="Rhea" id="RHEA-COMP:10505"/>
        <dbReference type="ChEBI" id="CHEBI:15378"/>
        <dbReference type="ChEBI" id="CHEBI:29969"/>
        <dbReference type="ChEBI" id="CHEBI:30616"/>
        <dbReference type="ChEBI" id="CHEBI:33019"/>
        <dbReference type="ChEBI" id="CHEBI:57586"/>
        <dbReference type="ChEBI" id="CHEBI:83144"/>
        <dbReference type="ChEBI" id="CHEBI:456215"/>
        <dbReference type="EC" id="6.3.4.15"/>
    </reaction>
</comment>
<protein>
    <recommendedName>
        <fullName evidence="5">Bifunctional ligase/repressor BirA</fullName>
    </recommendedName>
    <alternativeName>
        <fullName evidence="5">Biotin--[acetyl-CoA-carboxylase] ligase</fullName>
        <ecNumber evidence="5">6.3.4.15</ecNumber>
    </alternativeName>
    <alternativeName>
        <fullName evidence="5">Biotin--protein ligase</fullName>
    </alternativeName>
    <alternativeName>
        <fullName evidence="5">Biotin-[acetyl-CoA carboxylase] synthetase</fullName>
    </alternativeName>
</protein>